<dbReference type="EMBL" id="JAAMPI010001443">
    <property type="protein sequence ID" value="KAF4625185.1"/>
    <property type="molecule type" value="Genomic_DNA"/>
</dbReference>
<proteinExistence type="predicted"/>
<comment type="caution">
    <text evidence="2">The sequence shown here is derived from an EMBL/GenBank/DDBJ whole genome shotgun (WGS) entry which is preliminary data.</text>
</comment>
<protein>
    <submittedName>
        <fullName evidence="2">Uncharacterized protein</fullName>
    </submittedName>
</protein>
<reference evidence="2 3" key="1">
    <citation type="submission" date="2020-03" db="EMBL/GenBank/DDBJ databases">
        <title>Draft Genome Sequence of Cudoniella acicularis.</title>
        <authorList>
            <person name="Buettner E."/>
            <person name="Kellner H."/>
        </authorList>
    </citation>
    <scope>NUCLEOTIDE SEQUENCE [LARGE SCALE GENOMIC DNA]</scope>
    <source>
        <strain evidence="2 3">DSM 108380</strain>
    </source>
</reference>
<keyword evidence="3" id="KW-1185">Reference proteome</keyword>
<dbReference type="AlphaFoldDB" id="A0A8H4VYN7"/>
<evidence type="ECO:0000313" key="3">
    <source>
        <dbReference type="Proteomes" id="UP000566819"/>
    </source>
</evidence>
<feature type="region of interest" description="Disordered" evidence="1">
    <location>
        <begin position="37"/>
        <end position="57"/>
    </location>
</feature>
<name>A0A8H4VYN7_9HELO</name>
<evidence type="ECO:0000256" key="1">
    <source>
        <dbReference type="SAM" id="MobiDB-lite"/>
    </source>
</evidence>
<sequence>MANQNQPLLTLSTILSDPTLLVPGTSILISSRASALLPPTKKAPSNTPSHSRSPAPLPLNVTLPATITNEYKLLGRAVWAAESWGNYTIGEDGKAVRSFKPVSKSKASSAESEGKIKAMEEAKEEMQKAIKYIQVATAGFGGFWKMAGLGASSFIAVQGGEGETLMRIQLLTVDLSLLSANVRAKALKDFAEKGRKWAPEKRWITGWRLDDAGQGFEGGV</sequence>
<feature type="compositionally biased region" description="Polar residues" evidence="1">
    <location>
        <begin position="43"/>
        <end position="52"/>
    </location>
</feature>
<gene>
    <name evidence="2" type="ORF">G7Y89_g12984</name>
</gene>
<accession>A0A8H4VYN7</accession>
<dbReference type="OrthoDB" id="10340422at2759"/>
<evidence type="ECO:0000313" key="2">
    <source>
        <dbReference type="EMBL" id="KAF4625185.1"/>
    </source>
</evidence>
<dbReference type="Proteomes" id="UP000566819">
    <property type="component" value="Unassembled WGS sequence"/>
</dbReference>
<organism evidence="2 3">
    <name type="scientific">Cudoniella acicularis</name>
    <dbReference type="NCBI Taxonomy" id="354080"/>
    <lineage>
        <taxon>Eukaryota</taxon>
        <taxon>Fungi</taxon>
        <taxon>Dikarya</taxon>
        <taxon>Ascomycota</taxon>
        <taxon>Pezizomycotina</taxon>
        <taxon>Leotiomycetes</taxon>
        <taxon>Helotiales</taxon>
        <taxon>Tricladiaceae</taxon>
        <taxon>Cudoniella</taxon>
    </lineage>
</organism>